<evidence type="ECO:0000256" key="4">
    <source>
        <dbReference type="ARBA" id="ARBA00022801"/>
    </source>
</evidence>
<evidence type="ECO:0000256" key="2">
    <source>
        <dbReference type="ARBA" id="ARBA00009045"/>
    </source>
</evidence>
<dbReference type="GO" id="GO:0006508">
    <property type="term" value="P:proteolysis"/>
    <property type="evidence" value="ECO:0007669"/>
    <property type="project" value="UniProtKB-KW"/>
</dbReference>
<feature type="domain" description="Peptidase S54 rhomboid" evidence="8">
    <location>
        <begin position="55"/>
        <end position="223"/>
    </location>
</feature>
<evidence type="ECO:0000256" key="1">
    <source>
        <dbReference type="ARBA" id="ARBA00004141"/>
    </source>
</evidence>
<dbReference type="PANTHER" id="PTHR43731:SF14">
    <property type="entry name" value="PRESENILIN-ASSOCIATED RHOMBOID-LIKE PROTEIN, MITOCHONDRIAL"/>
    <property type="match status" value="1"/>
</dbReference>
<dbReference type="SUPFAM" id="SSF144091">
    <property type="entry name" value="Rhomboid-like"/>
    <property type="match status" value="1"/>
</dbReference>
<dbReference type="EC" id="3.4.21.105" evidence="9"/>
<sequence length="233" mass="26683">MTEFRPSSFQILPTVIKNLLIINGLFFLAQVTIGKQLLNMDDLFALHTWQSPLFKPWQFITHMFMHGNLGHIFSNMFALWMFGSILENLWGPKRFLTFYISCGLGAALAHMIVLYFQMQPVVEAFNSLSYDQQQQVLHDPNFRLNEATLGASGAVFGCLAAFGYLFPNTKIYLYFFLPIKAKWFVLLYAGFELSMAFENSAGDNVAHVAHLGGAVVGFLLVYFWNKTNRRKFY</sequence>
<comment type="similarity">
    <text evidence="2">Belongs to the peptidase S54 family.</text>
</comment>
<proteinExistence type="inferred from homology"/>
<feature type="transmembrane region" description="Helical" evidence="7">
    <location>
        <begin position="20"/>
        <end position="39"/>
    </location>
</feature>
<keyword evidence="5 7" id="KW-1133">Transmembrane helix</keyword>
<feature type="transmembrane region" description="Helical" evidence="7">
    <location>
        <begin position="95"/>
        <end position="116"/>
    </location>
</feature>
<evidence type="ECO:0000256" key="5">
    <source>
        <dbReference type="ARBA" id="ARBA00022989"/>
    </source>
</evidence>
<organism evidence="9">
    <name type="scientific">mine drainage metagenome</name>
    <dbReference type="NCBI Taxonomy" id="410659"/>
    <lineage>
        <taxon>unclassified sequences</taxon>
        <taxon>metagenomes</taxon>
        <taxon>ecological metagenomes</taxon>
    </lineage>
</organism>
<accession>A0A1J5SM21</accession>
<comment type="subcellular location">
    <subcellularLocation>
        <location evidence="1">Membrane</location>
        <topology evidence="1">Multi-pass membrane protein</topology>
    </subcellularLocation>
</comment>
<feature type="transmembrane region" description="Helical" evidence="7">
    <location>
        <begin position="59"/>
        <end position="83"/>
    </location>
</feature>
<protein>
    <submittedName>
        <fullName evidence="9">Rhomboid protease GluP</fullName>
        <ecNumber evidence="9">3.4.21.105</ecNumber>
    </submittedName>
</protein>
<keyword evidence="3 7" id="KW-0812">Transmembrane</keyword>
<dbReference type="Gene3D" id="1.20.1540.10">
    <property type="entry name" value="Rhomboid-like"/>
    <property type="match status" value="1"/>
</dbReference>
<feature type="transmembrane region" description="Helical" evidence="7">
    <location>
        <begin position="205"/>
        <end position="224"/>
    </location>
</feature>
<dbReference type="AlphaFoldDB" id="A0A1J5SM21"/>
<name>A0A1J5SM21_9ZZZZ</name>
<comment type="caution">
    <text evidence="9">The sequence shown here is derived from an EMBL/GenBank/DDBJ whole genome shotgun (WGS) entry which is preliminary data.</text>
</comment>
<reference evidence="9" key="1">
    <citation type="submission" date="2016-10" db="EMBL/GenBank/DDBJ databases">
        <title>Sequence of Gallionella enrichment culture.</title>
        <authorList>
            <person name="Poehlein A."/>
            <person name="Muehling M."/>
            <person name="Daniel R."/>
        </authorList>
    </citation>
    <scope>NUCLEOTIDE SEQUENCE</scope>
</reference>
<dbReference type="InterPro" id="IPR022764">
    <property type="entry name" value="Peptidase_S54_rhomboid_dom"/>
</dbReference>
<dbReference type="PANTHER" id="PTHR43731">
    <property type="entry name" value="RHOMBOID PROTEASE"/>
    <property type="match status" value="1"/>
</dbReference>
<feature type="transmembrane region" description="Helical" evidence="7">
    <location>
        <begin position="173"/>
        <end position="193"/>
    </location>
</feature>
<evidence type="ECO:0000256" key="7">
    <source>
        <dbReference type="SAM" id="Phobius"/>
    </source>
</evidence>
<feature type="transmembrane region" description="Helical" evidence="7">
    <location>
        <begin position="147"/>
        <end position="166"/>
    </location>
</feature>
<gene>
    <name evidence="9" type="primary">gluP_1</name>
    <name evidence="9" type="ORF">GALL_128880</name>
</gene>
<keyword evidence="9" id="KW-0645">Protease</keyword>
<dbReference type="Pfam" id="PF01694">
    <property type="entry name" value="Rhomboid"/>
    <property type="match status" value="1"/>
</dbReference>
<evidence type="ECO:0000259" key="8">
    <source>
        <dbReference type="Pfam" id="PF01694"/>
    </source>
</evidence>
<keyword evidence="4 9" id="KW-0378">Hydrolase</keyword>
<evidence type="ECO:0000256" key="3">
    <source>
        <dbReference type="ARBA" id="ARBA00022692"/>
    </source>
</evidence>
<evidence type="ECO:0000313" key="9">
    <source>
        <dbReference type="EMBL" id="OIR05072.1"/>
    </source>
</evidence>
<dbReference type="InterPro" id="IPR035952">
    <property type="entry name" value="Rhomboid-like_sf"/>
</dbReference>
<keyword evidence="6 7" id="KW-0472">Membrane</keyword>
<dbReference type="EMBL" id="MLJW01000053">
    <property type="protein sequence ID" value="OIR05072.1"/>
    <property type="molecule type" value="Genomic_DNA"/>
</dbReference>
<dbReference type="GO" id="GO:0016020">
    <property type="term" value="C:membrane"/>
    <property type="evidence" value="ECO:0007669"/>
    <property type="project" value="UniProtKB-SubCell"/>
</dbReference>
<evidence type="ECO:0000256" key="6">
    <source>
        <dbReference type="ARBA" id="ARBA00023136"/>
    </source>
</evidence>
<dbReference type="GO" id="GO:0004252">
    <property type="term" value="F:serine-type endopeptidase activity"/>
    <property type="evidence" value="ECO:0007669"/>
    <property type="project" value="InterPro"/>
</dbReference>
<dbReference type="InterPro" id="IPR050925">
    <property type="entry name" value="Rhomboid_protease_S54"/>
</dbReference>